<protein>
    <recommendedName>
        <fullName evidence="11">Ent-kaurene oxidase</fullName>
    </recommendedName>
</protein>
<evidence type="ECO:0000256" key="1">
    <source>
        <dbReference type="ARBA" id="ARBA00001971"/>
    </source>
</evidence>
<dbReference type="PANTHER" id="PTHR46206">
    <property type="entry name" value="CYTOCHROME P450"/>
    <property type="match status" value="1"/>
</dbReference>
<dbReference type="InterPro" id="IPR001128">
    <property type="entry name" value="Cyt_P450"/>
</dbReference>
<evidence type="ECO:0000256" key="6">
    <source>
        <dbReference type="ARBA" id="ARBA00023004"/>
    </source>
</evidence>
<dbReference type="SUPFAM" id="SSF48264">
    <property type="entry name" value="Cytochrome P450"/>
    <property type="match status" value="1"/>
</dbReference>
<reference evidence="9 10" key="2">
    <citation type="journal article" date="2013" name="PLoS Genet.">
        <title>Comparative genome structure, secondary metabolite, and effector coding capacity across Cochliobolus pathogens.</title>
        <authorList>
            <person name="Condon B.J."/>
            <person name="Leng Y."/>
            <person name="Wu D."/>
            <person name="Bushley K.E."/>
            <person name="Ohm R.A."/>
            <person name="Otillar R."/>
            <person name="Martin J."/>
            <person name="Schackwitz W."/>
            <person name="Grimwood J."/>
            <person name="MohdZainudin N."/>
            <person name="Xue C."/>
            <person name="Wang R."/>
            <person name="Manning V.A."/>
            <person name="Dhillon B."/>
            <person name="Tu Z.J."/>
            <person name="Steffenson B.J."/>
            <person name="Salamov A."/>
            <person name="Sun H."/>
            <person name="Lowry S."/>
            <person name="LaButti K."/>
            <person name="Han J."/>
            <person name="Copeland A."/>
            <person name="Lindquist E."/>
            <person name="Barry K."/>
            <person name="Schmutz J."/>
            <person name="Baker S.E."/>
            <person name="Ciuffetti L.M."/>
            <person name="Grigoriev I.V."/>
            <person name="Zhong S."/>
            <person name="Turgeon B.G."/>
        </authorList>
    </citation>
    <scope>NUCLEOTIDE SEQUENCE [LARGE SCALE GENOMIC DNA]</scope>
    <source>
        <strain evidence="10">28A</strain>
    </source>
</reference>
<dbReference type="STRING" id="671987.R0J2D7"/>
<dbReference type="Pfam" id="PF00067">
    <property type="entry name" value="p450"/>
    <property type="match status" value="1"/>
</dbReference>
<evidence type="ECO:0000313" key="9">
    <source>
        <dbReference type="EMBL" id="EOA91105.1"/>
    </source>
</evidence>
<evidence type="ECO:0000256" key="7">
    <source>
        <dbReference type="PIRSR" id="PIRSR602403-1"/>
    </source>
</evidence>
<keyword evidence="4 7" id="KW-0479">Metal-binding</keyword>
<dbReference type="eggNOG" id="KOG0158">
    <property type="taxonomic scope" value="Eukaryota"/>
</dbReference>
<dbReference type="InterPro" id="IPR036396">
    <property type="entry name" value="Cyt_P450_sf"/>
</dbReference>
<keyword evidence="8" id="KW-0503">Monooxygenase</keyword>
<reference evidence="9 10" key="1">
    <citation type="journal article" date="2012" name="PLoS Pathog.">
        <title>Diverse lifestyles and strategies of plant pathogenesis encoded in the genomes of eighteen Dothideomycetes fungi.</title>
        <authorList>
            <person name="Ohm R.A."/>
            <person name="Feau N."/>
            <person name="Henrissat B."/>
            <person name="Schoch C.L."/>
            <person name="Horwitz B.A."/>
            <person name="Barry K.W."/>
            <person name="Condon B.J."/>
            <person name="Copeland A.C."/>
            <person name="Dhillon B."/>
            <person name="Glaser F."/>
            <person name="Hesse C.N."/>
            <person name="Kosti I."/>
            <person name="LaButti K."/>
            <person name="Lindquist E.A."/>
            <person name="Lucas S."/>
            <person name="Salamov A.A."/>
            <person name="Bradshaw R.E."/>
            <person name="Ciuffetti L."/>
            <person name="Hamelin R.C."/>
            <person name="Kema G.H.J."/>
            <person name="Lawrence C."/>
            <person name="Scott J.A."/>
            <person name="Spatafora J.W."/>
            <person name="Turgeon B.G."/>
            <person name="de Wit P.J.G.M."/>
            <person name="Zhong S."/>
            <person name="Goodwin S.B."/>
            <person name="Grigoriev I.V."/>
        </authorList>
    </citation>
    <scope>NUCLEOTIDE SEQUENCE [LARGE SCALE GENOMIC DNA]</scope>
    <source>
        <strain evidence="10">28A</strain>
    </source>
</reference>
<keyword evidence="5 8" id="KW-0560">Oxidoreductase</keyword>
<evidence type="ECO:0000256" key="5">
    <source>
        <dbReference type="ARBA" id="ARBA00023002"/>
    </source>
</evidence>
<dbReference type="GO" id="GO:0004497">
    <property type="term" value="F:monooxygenase activity"/>
    <property type="evidence" value="ECO:0007669"/>
    <property type="project" value="UniProtKB-KW"/>
</dbReference>
<feature type="binding site" description="axial binding residue" evidence="7">
    <location>
        <position position="424"/>
    </location>
    <ligand>
        <name>heme</name>
        <dbReference type="ChEBI" id="CHEBI:30413"/>
    </ligand>
    <ligandPart>
        <name>Fe</name>
        <dbReference type="ChEBI" id="CHEBI:18248"/>
    </ligandPart>
</feature>
<name>R0J2D7_EXST2</name>
<evidence type="ECO:0000256" key="4">
    <source>
        <dbReference type="ARBA" id="ARBA00022723"/>
    </source>
</evidence>
<proteinExistence type="inferred from homology"/>
<dbReference type="PROSITE" id="PS00086">
    <property type="entry name" value="CYTOCHROME_P450"/>
    <property type="match status" value="1"/>
</dbReference>
<organism evidence="9 10">
    <name type="scientific">Exserohilum turcicum (strain 28A)</name>
    <name type="common">Northern leaf blight fungus</name>
    <name type="synonym">Setosphaeria turcica</name>
    <dbReference type="NCBI Taxonomy" id="671987"/>
    <lineage>
        <taxon>Eukaryota</taxon>
        <taxon>Fungi</taxon>
        <taxon>Dikarya</taxon>
        <taxon>Ascomycota</taxon>
        <taxon>Pezizomycotina</taxon>
        <taxon>Dothideomycetes</taxon>
        <taxon>Pleosporomycetidae</taxon>
        <taxon>Pleosporales</taxon>
        <taxon>Pleosporineae</taxon>
        <taxon>Pleosporaceae</taxon>
        <taxon>Exserohilum</taxon>
    </lineage>
</organism>
<dbReference type="PRINTS" id="PR00465">
    <property type="entry name" value="EP450IV"/>
</dbReference>
<dbReference type="GO" id="GO:0020037">
    <property type="term" value="F:heme binding"/>
    <property type="evidence" value="ECO:0007669"/>
    <property type="project" value="InterPro"/>
</dbReference>
<evidence type="ECO:0008006" key="11">
    <source>
        <dbReference type="Google" id="ProtNLM"/>
    </source>
</evidence>
<dbReference type="CDD" id="cd11041">
    <property type="entry name" value="CYP503A1-like"/>
    <property type="match status" value="1"/>
</dbReference>
<dbReference type="Proteomes" id="UP000016935">
    <property type="component" value="Unassembled WGS sequence"/>
</dbReference>
<keyword evidence="10" id="KW-1185">Reference proteome</keyword>
<dbReference type="Gene3D" id="1.10.630.10">
    <property type="entry name" value="Cytochrome P450"/>
    <property type="match status" value="1"/>
</dbReference>
<evidence type="ECO:0000256" key="2">
    <source>
        <dbReference type="ARBA" id="ARBA00004685"/>
    </source>
</evidence>
<evidence type="ECO:0000313" key="10">
    <source>
        <dbReference type="Proteomes" id="UP000016935"/>
    </source>
</evidence>
<dbReference type="GO" id="GO:0016705">
    <property type="term" value="F:oxidoreductase activity, acting on paired donors, with incorporation or reduction of molecular oxygen"/>
    <property type="evidence" value="ECO:0007669"/>
    <property type="project" value="InterPro"/>
</dbReference>
<dbReference type="AlphaFoldDB" id="R0J2D7"/>
<dbReference type="HOGENOM" id="CLU_022195_0_0_1"/>
<dbReference type="GO" id="GO:0005506">
    <property type="term" value="F:iron ion binding"/>
    <property type="evidence" value="ECO:0007669"/>
    <property type="project" value="InterPro"/>
</dbReference>
<dbReference type="EMBL" id="KB908482">
    <property type="protein sequence ID" value="EOA91105.1"/>
    <property type="molecule type" value="Genomic_DNA"/>
</dbReference>
<keyword evidence="6 7" id="KW-0408">Iron</keyword>
<evidence type="ECO:0000256" key="3">
    <source>
        <dbReference type="ARBA" id="ARBA00010617"/>
    </source>
</evidence>
<accession>R0J2D7</accession>
<dbReference type="InterPro" id="IPR002403">
    <property type="entry name" value="Cyt_P450_E_grp-IV"/>
</dbReference>
<comment type="pathway">
    <text evidence="2">Mycotoxin biosynthesis.</text>
</comment>
<gene>
    <name evidence="9" type="ORF">SETTUDRAFT_158568</name>
</gene>
<dbReference type="InterPro" id="IPR017972">
    <property type="entry name" value="Cyt_P450_CS"/>
</dbReference>
<dbReference type="OrthoDB" id="1844152at2759"/>
<keyword evidence="7 8" id="KW-0349">Heme</keyword>
<dbReference type="GeneID" id="19397837"/>
<comment type="cofactor">
    <cofactor evidence="1 7">
        <name>heme</name>
        <dbReference type="ChEBI" id="CHEBI:30413"/>
    </cofactor>
</comment>
<dbReference type="PANTHER" id="PTHR46206:SF7">
    <property type="entry name" value="P450, PUTATIVE (EUROFUNG)-RELATED"/>
    <property type="match status" value="1"/>
</dbReference>
<evidence type="ECO:0000256" key="8">
    <source>
        <dbReference type="RuleBase" id="RU000461"/>
    </source>
</evidence>
<sequence>MFKNRKNELPLLAAEYRTAEQRRQLYLSSAEKLYKKGLNLFRNKPYRLETADGERIVVPLCAMEELRRLPEDHLSMIKAVRESTETRYTGMTDVADLKFLAHVLRADLTPNLSRLNSRLAEEVDRTVRNTIGPCEDWTPHILYQHLLKVVAIASGNTFLGPDLCSRDEYVRSSISYTVDVFRAISQIKKWPRYLRFLGQYFTPELKKIELHRRNAEGFLLPVIQQRRAIMESGGELPDDLLQWMMKKADEHKYTDVMLADAQLTLSMTAIHTTTSALMDTVCELVIRPDLVSEIRDEIRYVLEAEGGSFTTNALFNMKLLDSVIRESQRHNAVGKIRFNRVVLKPITLKDGSVIPKGYTIEAPYAAFVNDPQLYQEPDSFNPYRFLDLRLNKSEDLIGYKSKEQYQFVTVVKENMGFGYGRHSCPGRFFAANEIKLITAHILMQYDIRMPMGIKEKYPNIGTGARSHKNPGNKIEFRRLETPILPGI</sequence>
<dbReference type="RefSeq" id="XP_008021752.1">
    <property type="nucleotide sequence ID" value="XM_008023561.1"/>
</dbReference>
<comment type="similarity">
    <text evidence="3 8">Belongs to the cytochrome P450 family.</text>
</comment>